<dbReference type="EMBL" id="VBOV01000090">
    <property type="protein sequence ID" value="TMQ59876.1"/>
    <property type="molecule type" value="Genomic_DNA"/>
</dbReference>
<evidence type="ECO:0000256" key="3">
    <source>
        <dbReference type="PIRSR" id="PIRSR607837-1"/>
    </source>
</evidence>
<comment type="similarity">
    <text evidence="1">Belongs to the DinB family.</text>
</comment>
<organism evidence="4 5">
    <name type="scientific">Eiseniibacteriota bacterium</name>
    <dbReference type="NCBI Taxonomy" id="2212470"/>
    <lineage>
        <taxon>Bacteria</taxon>
        <taxon>Candidatus Eiseniibacteriota</taxon>
    </lineage>
</organism>
<feature type="binding site" evidence="3">
    <location>
        <position position="120"/>
    </location>
    <ligand>
        <name>a divalent metal cation</name>
        <dbReference type="ChEBI" id="CHEBI:60240"/>
    </ligand>
</feature>
<dbReference type="Pfam" id="PF05163">
    <property type="entry name" value="DinB"/>
    <property type="match status" value="1"/>
</dbReference>
<protein>
    <submittedName>
        <fullName evidence="4">Damage-inducible protein DinB</fullName>
    </submittedName>
</protein>
<reference evidence="4 5" key="1">
    <citation type="journal article" date="2019" name="Nat. Microbiol.">
        <title>Mediterranean grassland soil C-N compound turnover is dependent on rainfall and depth, and is mediated by genomically divergent microorganisms.</title>
        <authorList>
            <person name="Diamond S."/>
            <person name="Andeer P.F."/>
            <person name="Li Z."/>
            <person name="Crits-Christoph A."/>
            <person name="Burstein D."/>
            <person name="Anantharaman K."/>
            <person name="Lane K.R."/>
            <person name="Thomas B.C."/>
            <person name="Pan C."/>
            <person name="Northen T.R."/>
            <person name="Banfield J.F."/>
        </authorList>
    </citation>
    <scope>NUCLEOTIDE SEQUENCE [LARGE SCALE GENOMIC DNA]</scope>
    <source>
        <strain evidence="4">WS_5</strain>
    </source>
</reference>
<keyword evidence="2 3" id="KW-0479">Metal-binding</keyword>
<name>A0A538T8C0_UNCEI</name>
<dbReference type="SUPFAM" id="SSF109854">
    <property type="entry name" value="DinB/YfiT-like putative metalloenzymes"/>
    <property type="match status" value="1"/>
</dbReference>
<feature type="binding site" evidence="3">
    <location>
        <position position="124"/>
    </location>
    <ligand>
        <name>a divalent metal cation</name>
        <dbReference type="ChEBI" id="CHEBI:60240"/>
    </ligand>
</feature>
<proteinExistence type="inferred from homology"/>
<dbReference type="PANTHER" id="PTHR37302">
    <property type="entry name" value="SLR1116 PROTEIN"/>
    <property type="match status" value="1"/>
</dbReference>
<dbReference type="Gene3D" id="1.20.120.450">
    <property type="entry name" value="dinb family like domain"/>
    <property type="match status" value="1"/>
</dbReference>
<evidence type="ECO:0000313" key="5">
    <source>
        <dbReference type="Proteomes" id="UP000320913"/>
    </source>
</evidence>
<evidence type="ECO:0000313" key="4">
    <source>
        <dbReference type="EMBL" id="TMQ59876.1"/>
    </source>
</evidence>
<evidence type="ECO:0000256" key="2">
    <source>
        <dbReference type="ARBA" id="ARBA00022723"/>
    </source>
</evidence>
<dbReference type="GO" id="GO:0046872">
    <property type="term" value="F:metal ion binding"/>
    <property type="evidence" value="ECO:0007669"/>
    <property type="project" value="UniProtKB-KW"/>
</dbReference>
<accession>A0A538T8C0</accession>
<feature type="binding site" evidence="3">
    <location>
        <position position="39"/>
    </location>
    <ligand>
        <name>a divalent metal cation</name>
        <dbReference type="ChEBI" id="CHEBI:60240"/>
    </ligand>
</feature>
<dbReference type="Proteomes" id="UP000320913">
    <property type="component" value="Unassembled WGS sequence"/>
</dbReference>
<dbReference type="PANTHER" id="PTHR37302:SF3">
    <property type="entry name" value="DAMAGE-INDUCIBLE PROTEIN DINB"/>
    <property type="match status" value="1"/>
</dbReference>
<dbReference type="InterPro" id="IPR007837">
    <property type="entry name" value="DinB"/>
</dbReference>
<dbReference type="AlphaFoldDB" id="A0A538T8C0"/>
<comment type="caution">
    <text evidence="4">The sequence shown here is derived from an EMBL/GenBank/DDBJ whole genome shotgun (WGS) entry which is preliminary data.</text>
</comment>
<evidence type="ECO:0000256" key="1">
    <source>
        <dbReference type="ARBA" id="ARBA00008635"/>
    </source>
</evidence>
<dbReference type="InterPro" id="IPR034660">
    <property type="entry name" value="DinB/YfiT-like"/>
</dbReference>
<gene>
    <name evidence="4" type="ORF">E6K75_03635</name>
</gene>
<sequence length="154" mass="17657">MDLVTHLGRQFAHNAWANEEALRSLRQSPPPNALRYMSHIVSAEWLWIGRLKQWKQAFPVWPEWTRDQCEAQGGKLPPLWRDYLKGMRPTGLSQQVSYVNSKGESWTNSVGDILTHVLLHSSYHRGQIATDLRAAGLEPAYTDFIHAVREGLVR</sequence>